<reference evidence="10 11" key="1">
    <citation type="submission" date="2019-08" db="EMBL/GenBank/DDBJ databases">
        <title>Aureimonas fodiniaquatilis sp. nov., isolated from a coal mine wastewater.</title>
        <authorList>
            <person name="Kim W."/>
        </authorList>
    </citation>
    <scope>NUCLEOTIDE SEQUENCE [LARGE SCALE GENOMIC DNA]</scope>
    <source>
        <strain evidence="10 11">CAU 1482</strain>
    </source>
</reference>
<gene>
    <name evidence="10" type="ORF">FPY71_13405</name>
</gene>
<comment type="caution">
    <text evidence="10">The sequence shown here is derived from an EMBL/GenBank/DDBJ whole genome shotgun (WGS) entry which is preliminary data.</text>
</comment>
<keyword evidence="7 8" id="KW-0472">Membrane</keyword>
<dbReference type="AlphaFoldDB" id="A0A5B0DST2"/>
<feature type="transmembrane region" description="Helical" evidence="8">
    <location>
        <begin position="217"/>
        <end position="243"/>
    </location>
</feature>
<sequence length="304" mass="33774">MTHQATLTASAPPAARRRFNFSKITPWLWLAPAIALFVPFFIIPMAVVFRYSFNRDDPMALMVSDFTFENYANILTDTYYLTVFSNSVLVSLGVTLGTLALGYPFAYFLVRYARKSRGFLLWAVYLPLMVSVIVRAFGWIVITADTGLINSVLLGLGILKQPLIMLFELESMVPAMIHRYLPLMVLPLINAIGKIDDTLYSASANLGAGRLRTFRRVIFPLTAPGIVAGSQLVFANVLSDFVIPNLLGSTRFRLLAPVIYEEAAIQVAWATAASLAIVMLIIVSLMLLISNITFRRLAPWARTL</sequence>
<comment type="subcellular location">
    <subcellularLocation>
        <location evidence="1 8">Cell membrane</location>
        <topology evidence="1 8">Multi-pass membrane protein</topology>
    </subcellularLocation>
</comment>
<dbReference type="Pfam" id="PF00528">
    <property type="entry name" value="BPD_transp_1"/>
    <property type="match status" value="1"/>
</dbReference>
<dbReference type="Gene3D" id="1.10.3720.10">
    <property type="entry name" value="MetI-like"/>
    <property type="match status" value="1"/>
</dbReference>
<evidence type="ECO:0000256" key="5">
    <source>
        <dbReference type="ARBA" id="ARBA00022692"/>
    </source>
</evidence>
<evidence type="ECO:0000313" key="10">
    <source>
        <dbReference type="EMBL" id="KAA0969526.1"/>
    </source>
</evidence>
<dbReference type="EMBL" id="VTWH01000003">
    <property type="protein sequence ID" value="KAA0969526.1"/>
    <property type="molecule type" value="Genomic_DNA"/>
</dbReference>
<dbReference type="GO" id="GO:0005886">
    <property type="term" value="C:plasma membrane"/>
    <property type="evidence" value="ECO:0007669"/>
    <property type="project" value="UniProtKB-SubCell"/>
</dbReference>
<feature type="transmembrane region" description="Helical" evidence="8">
    <location>
        <begin position="27"/>
        <end position="53"/>
    </location>
</feature>
<dbReference type="InterPro" id="IPR000515">
    <property type="entry name" value="MetI-like"/>
</dbReference>
<dbReference type="PROSITE" id="PS50928">
    <property type="entry name" value="ABC_TM1"/>
    <property type="match status" value="1"/>
</dbReference>
<dbReference type="RefSeq" id="WP_149300811.1">
    <property type="nucleotide sequence ID" value="NZ_VTWH01000003.1"/>
</dbReference>
<accession>A0A5B0DST2</accession>
<dbReference type="OrthoDB" id="9807047at2"/>
<evidence type="ECO:0000256" key="1">
    <source>
        <dbReference type="ARBA" id="ARBA00004651"/>
    </source>
</evidence>
<dbReference type="InterPro" id="IPR035906">
    <property type="entry name" value="MetI-like_sf"/>
</dbReference>
<keyword evidence="3 8" id="KW-0813">Transport</keyword>
<evidence type="ECO:0000256" key="2">
    <source>
        <dbReference type="ARBA" id="ARBA00007069"/>
    </source>
</evidence>
<feature type="transmembrane region" description="Helical" evidence="8">
    <location>
        <begin position="263"/>
        <end position="289"/>
    </location>
</feature>
<evidence type="ECO:0000256" key="8">
    <source>
        <dbReference type="RuleBase" id="RU363032"/>
    </source>
</evidence>
<evidence type="ECO:0000256" key="7">
    <source>
        <dbReference type="ARBA" id="ARBA00023136"/>
    </source>
</evidence>
<evidence type="ECO:0000256" key="4">
    <source>
        <dbReference type="ARBA" id="ARBA00022475"/>
    </source>
</evidence>
<comment type="similarity">
    <text evidence="2">Belongs to the binding-protein-dependent transport system permease family. CysTW subfamily.</text>
</comment>
<keyword evidence="4" id="KW-1003">Cell membrane</keyword>
<evidence type="ECO:0000259" key="9">
    <source>
        <dbReference type="PROSITE" id="PS50928"/>
    </source>
</evidence>
<feature type="transmembrane region" description="Helical" evidence="8">
    <location>
        <begin position="119"/>
        <end position="142"/>
    </location>
</feature>
<dbReference type="SUPFAM" id="SSF161098">
    <property type="entry name" value="MetI-like"/>
    <property type="match status" value="1"/>
</dbReference>
<evidence type="ECO:0000313" key="11">
    <source>
        <dbReference type="Proteomes" id="UP000324738"/>
    </source>
</evidence>
<dbReference type="Proteomes" id="UP000324738">
    <property type="component" value="Unassembled WGS sequence"/>
</dbReference>
<proteinExistence type="inferred from homology"/>
<evidence type="ECO:0000256" key="3">
    <source>
        <dbReference type="ARBA" id="ARBA00022448"/>
    </source>
</evidence>
<organism evidence="10 11">
    <name type="scientific">Aureimonas fodinaquatilis</name>
    <dbReference type="NCBI Taxonomy" id="2565783"/>
    <lineage>
        <taxon>Bacteria</taxon>
        <taxon>Pseudomonadati</taxon>
        <taxon>Pseudomonadota</taxon>
        <taxon>Alphaproteobacteria</taxon>
        <taxon>Hyphomicrobiales</taxon>
        <taxon>Aurantimonadaceae</taxon>
        <taxon>Aureimonas</taxon>
    </lineage>
</organism>
<dbReference type="GO" id="GO:0055085">
    <property type="term" value="P:transmembrane transport"/>
    <property type="evidence" value="ECO:0007669"/>
    <property type="project" value="InterPro"/>
</dbReference>
<protein>
    <submittedName>
        <fullName evidence="10">ABC transporter permease</fullName>
    </submittedName>
</protein>
<keyword evidence="5 8" id="KW-0812">Transmembrane</keyword>
<dbReference type="PANTHER" id="PTHR42929:SF1">
    <property type="entry name" value="INNER MEMBRANE ABC TRANSPORTER PERMEASE PROTEIN YDCU-RELATED"/>
    <property type="match status" value="1"/>
</dbReference>
<evidence type="ECO:0000256" key="6">
    <source>
        <dbReference type="ARBA" id="ARBA00022989"/>
    </source>
</evidence>
<dbReference type="CDD" id="cd06261">
    <property type="entry name" value="TM_PBP2"/>
    <property type="match status" value="1"/>
</dbReference>
<dbReference type="PANTHER" id="PTHR42929">
    <property type="entry name" value="INNER MEMBRANE ABC TRANSPORTER PERMEASE PROTEIN YDCU-RELATED-RELATED"/>
    <property type="match status" value="1"/>
</dbReference>
<keyword evidence="11" id="KW-1185">Reference proteome</keyword>
<feature type="transmembrane region" description="Helical" evidence="8">
    <location>
        <begin position="88"/>
        <end position="110"/>
    </location>
</feature>
<feature type="transmembrane region" description="Helical" evidence="8">
    <location>
        <begin position="148"/>
        <end position="169"/>
    </location>
</feature>
<keyword evidence="6 8" id="KW-1133">Transmembrane helix</keyword>
<name>A0A5B0DST2_9HYPH</name>
<feature type="domain" description="ABC transmembrane type-1" evidence="9">
    <location>
        <begin position="84"/>
        <end position="290"/>
    </location>
</feature>